<name>A0A2P7SIS2_9HYPH</name>
<evidence type="ECO:0000313" key="1">
    <source>
        <dbReference type="EMBL" id="PSJ62380.1"/>
    </source>
</evidence>
<dbReference type="Proteomes" id="UP000240653">
    <property type="component" value="Unassembled WGS sequence"/>
</dbReference>
<dbReference type="RefSeq" id="WP_106723564.1">
    <property type="nucleotide sequence ID" value="NZ_PXYL01000003.1"/>
</dbReference>
<proteinExistence type="predicted"/>
<protein>
    <submittedName>
        <fullName evidence="1">Uncharacterized protein</fullName>
    </submittedName>
</protein>
<evidence type="ECO:0000313" key="2">
    <source>
        <dbReference type="Proteomes" id="UP000240653"/>
    </source>
</evidence>
<dbReference type="EMBL" id="PXYL01000003">
    <property type="protein sequence ID" value="PSJ62380.1"/>
    <property type="molecule type" value="Genomic_DNA"/>
</dbReference>
<organism evidence="1 2">
    <name type="scientific">Pseudaminobacter soli</name>
    <name type="common">ex Li et al. 2025</name>
    <dbReference type="NCBI Taxonomy" id="1295366"/>
    <lineage>
        <taxon>Bacteria</taxon>
        <taxon>Pseudomonadati</taxon>
        <taxon>Pseudomonadota</taxon>
        <taxon>Alphaproteobacteria</taxon>
        <taxon>Hyphomicrobiales</taxon>
        <taxon>Phyllobacteriaceae</taxon>
        <taxon>Pseudaminobacter</taxon>
    </lineage>
</organism>
<reference evidence="1 2" key="1">
    <citation type="submission" date="2018-03" db="EMBL/GenBank/DDBJ databases">
        <title>The draft genome of Mesorhizobium soli JCM 19897.</title>
        <authorList>
            <person name="Li L."/>
            <person name="Liu L."/>
            <person name="Liang L."/>
            <person name="Wang T."/>
            <person name="Zhang X."/>
        </authorList>
    </citation>
    <scope>NUCLEOTIDE SEQUENCE [LARGE SCALE GENOMIC DNA]</scope>
    <source>
        <strain evidence="1 2">JCM 19897</strain>
    </source>
</reference>
<accession>A0A2P7SIS2</accession>
<gene>
    <name evidence="1" type="ORF">C7I85_08820</name>
</gene>
<dbReference type="OrthoDB" id="8093117at2"/>
<keyword evidence="2" id="KW-1185">Reference proteome</keyword>
<sequence>MRAAGLNGYMEPGLPGWHPHVADRTIERDRSMTRLLWIAALVATVSCGSAFAQAEDEDAPEGPGTQRVIADPDIVGSFYTDGSMSRLAPPEQLVRAWNALSPDLRNQIRAECASPEDDQEDGFCSAVSNFE</sequence>
<dbReference type="AlphaFoldDB" id="A0A2P7SIS2"/>
<comment type="caution">
    <text evidence="1">The sequence shown here is derived from an EMBL/GenBank/DDBJ whole genome shotgun (WGS) entry which is preliminary data.</text>
</comment>